<dbReference type="Pfam" id="PF02129">
    <property type="entry name" value="Peptidase_S15"/>
    <property type="match status" value="1"/>
</dbReference>
<gene>
    <name evidence="3" type="ORF">PECAL_3P07280</name>
</gene>
<dbReference type="Proteomes" id="UP000789595">
    <property type="component" value="Unassembled WGS sequence"/>
</dbReference>
<reference evidence="3" key="1">
    <citation type="submission" date="2021-11" db="EMBL/GenBank/DDBJ databases">
        <authorList>
            <consortium name="Genoscope - CEA"/>
            <person name="William W."/>
        </authorList>
    </citation>
    <scope>NUCLEOTIDE SEQUENCE</scope>
</reference>
<name>A0A8J2SQG5_9STRA</name>
<dbReference type="PANTHER" id="PTHR43358:SF4">
    <property type="entry name" value="ALPHA_BETA HYDROLASE FOLD-1 DOMAIN-CONTAINING PROTEIN"/>
    <property type="match status" value="1"/>
</dbReference>
<keyword evidence="4" id="KW-1185">Reference proteome</keyword>
<dbReference type="PANTHER" id="PTHR43358">
    <property type="entry name" value="ALPHA/BETA-HYDROLASE"/>
    <property type="match status" value="1"/>
</dbReference>
<protein>
    <recommendedName>
        <fullName evidence="2">Xaa-Pro dipeptidyl-peptidase-like domain-containing protein</fullName>
    </recommendedName>
</protein>
<dbReference type="InterPro" id="IPR029058">
    <property type="entry name" value="AB_hydrolase_fold"/>
</dbReference>
<evidence type="ECO:0000259" key="2">
    <source>
        <dbReference type="Pfam" id="PF02129"/>
    </source>
</evidence>
<dbReference type="InterPro" id="IPR000383">
    <property type="entry name" value="Xaa-Pro-like_dom"/>
</dbReference>
<feature type="domain" description="Xaa-Pro dipeptidyl-peptidase-like" evidence="2">
    <location>
        <begin position="412"/>
        <end position="497"/>
    </location>
</feature>
<dbReference type="InterPro" id="IPR052920">
    <property type="entry name" value="DNA-binding_regulatory"/>
</dbReference>
<sequence>MASWFRKRKKKAPEPIALVGLECGVDDEGDDEERVPLKTFSHRMGPDAAWEPYPAHQCLVIEEAMRARPSGGCVRLSDHLPFEIRWGMKATRGIPTTRMIQVNLRSTNTRVVRADPPPLPPKSSWTGGEPVDADPNWPTRRGNATRVLRNQWGSTRRRRRRHFVLGPIPGEDEQTRWTLRWYNRENDPQPCGAVSLRHGDVSIHNGGDRVIDVRVAGSATGGFQMVCDDAAARDGWWRALAACVAATRALARKRTIVSGYVVKDLDDGATLTEQFADAATTTVAGRVEINQCVFGKPRTPDGRVLERALSARSSKSGKAYREVVKLIIRPPRAEYDVKKLGPTPFTYVRRFRGGKQTVMRTEFAVVNQRQDVELKCSQWKPVGAHLHELPCVLYLHGNASCRLEALQVLKVVLELGCTLCCVDMAGSGLSEGEFVSLGHFEKFDAEAVLHELRSGGRSNGKVALWGRSMGAATALMCTAKLDPLVSCVIADSAFASLPMLVHDLLDEKVGSVLVDACVEINQCVDAAMGVVSRSVAYRAGFKISDMRVDAVAPVCPILLVHGSKDTFVGLKHSEKLQEAFKSTATLRVDEGGKHDSRRPDDVLVDCAAFLLDKLVGEPAAVPELRAALTLTRGLGRPPFASSTNFTSGADANRQKAVRATLTRGGAINTR</sequence>
<evidence type="ECO:0000256" key="1">
    <source>
        <dbReference type="SAM" id="MobiDB-lite"/>
    </source>
</evidence>
<dbReference type="GO" id="GO:0016787">
    <property type="term" value="F:hydrolase activity"/>
    <property type="evidence" value="ECO:0007669"/>
    <property type="project" value="InterPro"/>
</dbReference>
<evidence type="ECO:0000313" key="3">
    <source>
        <dbReference type="EMBL" id="CAH0370819.1"/>
    </source>
</evidence>
<evidence type="ECO:0000313" key="4">
    <source>
        <dbReference type="Proteomes" id="UP000789595"/>
    </source>
</evidence>
<dbReference type="SUPFAM" id="SSF53474">
    <property type="entry name" value="alpha/beta-Hydrolases"/>
    <property type="match status" value="1"/>
</dbReference>
<organism evidence="3 4">
    <name type="scientific">Pelagomonas calceolata</name>
    <dbReference type="NCBI Taxonomy" id="35677"/>
    <lineage>
        <taxon>Eukaryota</taxon>
        <taxon>Sar</taxon>
        <taxon>Stramenopiles</taxon>
        <taxon>Ochrophyta</taxon>
        <taxon>Pelagophyceae</taxon>
        <taxon>Pelagomonadales</taxon>
        <taxon>Pelagomonadaceae</taxon>
        <taxon>Pelagomonas</taxon>
    </lineage>
</organism>
<comment type="caution">
    <text evidence="3">The sequence shown here is derived from an EMBL/GenBank/DDBJ whole genome shotgun (WGS) entry which is preliminary data.</text>
</comment>
<dbReference type="EMBL" id="CAKKNE010000003">
    <property type="protein sequence ID" value="CAH0370819.1"/>
    <property type="molecule type" value="Genomic_DNA"/>
</dbReference>
<dbReference type="Gene3D" id="3.40.50.1820">
    <property type="entry name" value="alpha/beta hydrolase"/>
    <property type="match status" value="1"/>
</dbReference>
<accession>A0A8J2SQG5</accession>
<dbReference type="AlphaFoldDB" id="A0A8J2SQG5"/>
<dbReference type="OrthoDB" id="10249433at2759"/>
<proteinExistence type="predicted"/>
<feature type="region of interest" description="Disordered" evidence="1">
    <location>
        <begin position="111"/>
        <end position="141"/>
    </location>
</feature>